<evidence type="ECO:0000256" key="1">
    <source>
        <dbReference type="SAM" id="MobiDB-lite"/>
    </source>
</evidence>
<name>A0A8S4AA47_9TELE</name>
<dbReference type="Proteomes" id="UP000677803">
    <property type="component" value="Unassembled WGS sequence"/>
</dbReference>
<dbReference type="InterPro" id="IPR013783">
    <property type="entry name" value="Ig-like_fold"/>
</dbReference>
<keyword evidence="3" id="KW-1185">Reference proteome</keyword>
<dbReference type="Gene3D" id="2.60.40.10">
    <property type="entry name" value="Immunoglobulins"/>
    <property type="match status" value="1"/>
</dbReference>
<dbReference type="InterPro" id="IPR003961">
    <property type="entry name" value="FN3_dom"/>
</dbReference>
<feature type="compositionally biased region" description="Basic residues" evidence="1">
    <location>
        <begin position="102"/>
        <end position="112"/>
    </location>
</feature>
<accession>A0A8S4AA47</accession>
<proteinExistence type="predicted"/>
<comment type="caution">
    <text evidence="2">The sequence shown here is derived from an EMBL/GenBank/DDBJ whole genome shotgun (WGS) entry which is preliminary data.</text>
</comment>
<evidence type="ECO:0000313" key="2">
    <source>
        <dbReference type="EMBL" id="CAG5853751.1"/>
    </source>
</evidence>
<sequence length="112" mass="12913">MPFLVKHQRKQLTLLKKRRGSGGQVEMRTLEMAPEGPILLELTNQSSRSVRARWTAPPRPNGNLSYRVYYKSKGETHSLSYSRTQKIRGAGKFVAPSEKQKHYLKTQKVHIH</sequence>
<dbReference type="SUPFAM" id="SSF49265">
    <property type="entry name" value="Fibronectin type III"/>
    <property type="match status" value="1"/>
</dbReference>
<evidence type="ECO:0000313" key="3">
    <source>
        <dbReference type="Proteomes" id="UP000677803"/>
    </source>
</evidence>
<organism evidence="2 3">
    <name type="scientific">Menidia menidia</name>
    <name type="common">Atlantic silverside</name>
    <dbReference type="NCBI Taxonomy" id="238744"/>
    <lineage>
        <taxon>Eukaryota</taxon>
        <taxon>Metazoa</taxon>
        <taxon>Chordata</taxon>
        <taxon>Craniata</taxon>
        <taxon>Vertebrata</taxon>
        <taxon>Euteleostomi</taxon>
        <taxon>Actinopterygii</taxon>
        <taxon>Neopterygii</taxon>
        <taxon>Teleostei</taxon>
        <taxon>Neoteleostei</taxon>
        <taxon>Acanthomorphata</taxon>
        <taxon>Ovalentaria</taxon>
        <taxon>Atherinomorphae</taxon>
        <taxon>Atheriniformes</taxon>
        <taxon>Atherinopsidae</taxon>
        <taxon>Menidiinae</taxon>
        <taxon>Menidia</taxon>
    </lineage>
</organism>
<dbReference type="CDD" id="cd00063">
    <property type="entry name" value="FN3"/>
    <property type="match status" value="1"/>
</dbReference>
<protein>
    <submittedName>
        <fullName evidence="2">(Atlantic silverside) hypothetical protein</fullName>
    </submittedName>
</protein>
<feature type="region of interest" description="Disordered" evidence="1">
    <location>
        <begin position="91"/>
        <end position="112"/>
    </location>
</feature>
<gene>
    <name evidence="2" type="ORF">MMEN_LOCUS416</name>
</gene>
<dbReference type="EMBL" id="CAJRST010000001">
    <property type="protein sequence ID" value="CAG5853751.1"/>
    <property type="molecule type" value="Genomic_DNA"/>
</dbReference>
<reference evidence="2" key="1">
    <citation type="submission" date="2021-05" db="EMBL/GenBank/DDBJ databases">
        <authorList>
            <person name="Tigano A."/>
        </authorList>
    </citation>
    <scope>NUCLEOTIDE SEQUENCE</scope>
</reference>
<dbReference type="AlphaFoldDB" id="A0A8S4AA47"/>
<dbReference type="InterPro" id="IPR036116">
    <property type="entry name" value="FN3_sf"/>
</dbReference>